<dbReference type="EMBL" id="JPRI01000006">
    <property type="protein sequence ID" value="KFF25124.1"/>
    <property type="molecule type" value="Genomic_DNA"/>
</dbReference>
<evidence type="ECO:0000313" key="4">
    <source>
        <dbReference type="Proteomes" id="UP000184108"/>
    </source>
</evidence>
<sequence>MKNIKVTHDAKEVQHALENSKNELLKSLAADFKDGDSLSGGEWVKIKTKFSKGGTLNPGTSLEQQG</sequence>
<dbReference type="AlphaFoldDB" id="A0A1M5LYH1"/>
<evidence type="ECO:0000313" key="1">
    <source>
        <dbReference type="EMBL" id="KFF25124.1"/>
    </source>
</evidence>
<evidence type="ECO:0000313" key="3">
    <source>
        <dbReference type="Proteomes" id="UP000028719"/>
    </source>
</evidence>
<dbReference type="Proteomes" id="UP000184108">
    <property type="component" value="Unassembled WGS sequence"/>
</dbReference>
<dbReference type="OrthoDB" id="9882074at2"/>
<reference evidence="1 3" key="1">
    <citation type="submission" date="2014-07" db="EMBL/GenBank/DDBJ databases">
        <title>Genome of Chryseobacterium vrystaatense LMG 22846.</title>
        <authorList>
            <person name="Pipes S.E."/>
            <person name="Stropko S.J."/>
            <person name="Newman J.D."/>
        </authorList>
    </citation>
    <scope>NUCLEOTIDE SEQUENCE [LARGE SCALE GENOMIC DNA]</scope>
    <source>
        <strain evidence="1 3">LMG 22846</strain>
    </source>
</reference>
<reference evidence="4" key="2">
    <citation type="submission" date="2016-11" db="EMBL/GenBank/DDBJ databases">
        <authorList>
            <person name="Varghese N."/>
            <person name="Submissions S."/>
        </authorList>
    </citation>
    <scope>NUCLEOTIDE SEQUENCE [LARGE SCALE GENOMIC DNA]</scope>
    <source>
        <strain evidence="4">YR203</strain>
    </source>
</reference>
<dbReference type="EMBL" id="FQVE01000007">
    <property type="protein sequence ID" value="SHG70142.1"/>
    <property type="molecule type" value="Genomic_DNA"/>
</dbReference>
<dbReference type="RefSeq" id="WP_034746657.1">
    <property type="nucleotide sequence ID" value="NZ_FQVE01000007.1"/>
</dbReference>
<accession>A0A1M5LYH1</accession>
<dbReference type="Proteomes" id="UP000028719">
    <property type="component" value="Unassembled WGS sequence"/>
</dbReference>
<name>A0A1M5LYH1_9FLAO</name>
<organism evidence="2 4">
    <name type="scientific">Chryseobacterium vrystaatense</name>
    <dbReference type="NCBI Taxonomy" id="307480"/>
    <lineage>
        <taxon>Bacteria</taxon>
        <taxon>Pseudomonadati</taxon>
        <taxon>Bacteroidota</taxon>
        <taxon>Flavobacteriia</taxon>
        <taxon>Flavobacteriales</taxon>
        <taxon>Weeksellaceae</taxon>
        <taxon>Chryseobacterium group</taxon>
        <taxon>Chryseobacterium</taxon>
    </lineage>
</organism>
<reference evidence="2" key="3">
    <citation type="submission" date="2016-11" db="EMBL/GenBank/DDBJ databases">
        <authorList>
            <person name="Jaros S."/>
            <person name="Januszkiewicz K."/>
            <person name="Wedrychowicz H."/>
        </authorList>
    </citation>
    <scope>NUCLEOTIDE SEQUENCE [LARGE SCALE GENOMIC DNA]</scope>
    <source>
        <strain evidence="2">YR203</strain>
    </source>
</reference>
<proteinExistence type="predicted"/>
<protein>
    <submittedName>
        <fullName evidence="2">Uncharacterized protein</fullName>
    </submittedName>
</protein>
<gene>
    <name evidence="1" type="ORF">IW16_17010</name>
    <name evidence="2" type="ORF">SAMN02787073_4689</name>
</gene>
<keyword evidence="3" id="KW-1185">Reference proteome</keyword>
<evidence type="ECO:0000313" key="2">
    <source>
        <dbReference type="EMBL" id="SHG70142.1"/>
    </source>
</evidence>